<reference evidence="1" key="2">
    <citation type="journal article" date="2015" name="Fish Shellfish Immunol.">
        <title>Early steps in the European eel (Anguilla anguilla)-Vibrio vulnificus interaction in the gills: Role of the RtxA13 toxin.</title>
        <authorList>
            <person name="Callol A."/>
            <person name="Pajuelo D."/>
            <person name="Ebbesson L."/>
            <person name="Teles M."/>
            <person name="MacKenzie S."/>
            <person name="Amaro C."/>
        </authorList>
    </citation>
    <scope>NUCLEOTIDE SEQUENCE</scope>
</reference>
<evidence type="ECO:0000313" key="1">
    <source>
        <dbReference type="EMBL" id="JAH88975.1"/>
    </source>
</evidence>
<proteinExistence type="predicted"/>
<organism evidence="1">
    <name type="scientific">Anguilla anguilla</name>
    <name type="common">European freshwater eel</name>
    <name type="synonym">Muraena anguilla</name>
    <dbReference type="NCBI Taxonomy" id="7936"/>
    <lineage>
        <taxon>Eukaryota</taxon>
        <taxon>Metazoa</taxon>
        <taxon>Chordata</taxon>
        <taxon>Craniata</taxon>
        <taxon>Vertebrata</taxon>
        <taxon>Euteleostomi</taxon>
        <taxon>Actinopterygii</taxon>
        <taxon>Neopterygii</taxon>
        <taxon>Teleostei</taxon>
        <taxon>Anguilliformes</taxon>
        <taxon>Anguillidae</taxon>
        <taxon>Anguilla</taxon>
    </lineage>
</organism>
<accession>A0A0E9WHB5</accession>
<reference evidence="1" key="1">
    <citation type="submission" date="2014-11" db="EMBL/GenBank/DDBJ databases">
        <authorList>
            <person name="Amaro Gonzalez C."/>
        </authorList>
    </citation>
    <scope>NUCLEOTIDE SEQUENCE</scope>
</reference>
<dbReference type="EMBL" id="GBXM01019602">
    <property type="protein sequence ID" value="JAH88975.1"/>
    <property type="molecule type" value="Transcribed_RNA"/>
</dbReference>
<protein>
    <submittedName>
        <fullName evidence="1">Uncharacterized protein</fullName>
    </submittedName>
</protein>
<dbReference type="AlphaFoldDB" id="A0A0E9WHB5"/>
<sequence length="44" mass="5061">MLVKKMLCFIKYKIQPIATAKLWQGFILRSGFDQLQIPNFGNCG</sequence>
<name>A0A0E9WHB5_ANGAN</name>